<comment type="subcellular location">
    <subcellularLocation>
        <location evidence="1">Cell membrane</location>
        <topology evidence="1">Multi-pass membrane protein</topology>
    </subcellularLocation>
</comment>
<evidence type="ECO:0000313" key="8">
    <source>
        <dbReference type="Proteomes" id="UP000824241"/>
    </source>
</evidence>
<feature type="transmembrane region" description="Helical" evidence="6">
    <location>
        <begin position="86"/>
        <end position="106"/>
    </location>
</feature>
<gene>
    <name evidence="7" type="ORF">IAB37_02135</name>
</gene>
<proteinExistence type="predicted"/>
<feature type="transmembrane region" description="Helical" evidence="6">
    <location>
        <begin position="470"/>
        <end position="492"/>
    </location>
</feature>
<feature type="transmembrane region" description="Helical" evidence="6">
    <location>
        <begin position="43"/>
        <end position="65"/>
    </location>
</feature>
<feature type="transmembrane region" description="Helical" evidence="6">
    <location>
        <begin position="158"/>
        <end position="176"/>
    </location>
</feature>
<sequence length="508" mass="54820">MKARQFLKNTVILAVGAVVLRLIGIGFSGWLTRKIGSEGMGLFQLVFTIYNFASTLATSGIYLAVTRLVAEELGKGKYGRAAAAMRVSMVFGAVVSAGAAAFLWFGAPYIGVHILQDGRTVRSLRVLAAALPFMAFSCSLRGYFFAIREVWKTNTSQILEQLIRIAVVALAFQIVLPKGLEWACVGIALGSVGGEAVAFCYTLTLYLRDKHKRTFVKEKSAVMARPVLAIAGPVALSGYLKAALSSIENILVPRGLRRYGADTATALAQYGMMEAMVMPVLNFPAALIASFSNLLVPEVAEWRATGKTGEIAKLTGRVLRVTLLFALPVSAAFICFGEELGGAIYGNPEAGKMLWIMAPLTPILYLDTVADALLKGMDQQVAVMRYSIIDSGLSVLLLYTLLPLFGVKGYITVLFFTSFVNASLSISRLSKVVRIPFNFSRWIGRPMLAAGAAGAVTMLVMRGAALPDGWRAGVGIVLLALLYAAALYLLGIGRRTMRWSRRLRSQTQ</sequence>
<dbReference type="CDD" id="cd13124">
    <property type="entry name" value="MATE_SpoVB_like"/>
    <property type="match status" value="1"/>
</dbReference>
<evidence type="ECO:0000256" key="3">
    <source>
        <dbReference type="ARBA" id="ARBA00022692"/>
    </source>
</evidence>
<keyword evidence="3 6" id="KW-0812">Transmembrane</keyword>
<evidence type="ECO:0000256" key="2">
    <source>
        <dbReference type="ARBA" id="ARBA00022475"/>
    </source>
</evidence>
<evidence type="ECO:0000256" key="6">
    <source>
        <dbReference type="SAM" id="Phobius"/>
    </source>
</evidence>
<feature type="transmembrane region" description="Helical" evidence="6">
    <location>
        <begin position="317"/>
        <end position="334"/>
    </location>
</feature>
<dbReference type="Pfam" id="PF01943">
    <property type="entry name" value="Polysacc_synt"/>
    <property type="match status" value="1"/>
</dbReference>
<accession>A0A9D1DWW8</accession>
<keyword evidence="2" id="KW-1003">Cell membrane</keyword>
<dbReference type="InterPro" id="IPR050833">
    <property type="entry name" value="Poly_Biosynth_Transport"/>
</dbReference>
<keyword evidence="4 6" id="KW-1133">Transmembrane helix</keyword>
<dbReference type="AlphaFoldDB" id="A0A9D1DWW8"/>
<feature type="transmembrane region" description="Helical" evidence="6">
    <location>
        <begin position="126"/>
        <end position="146"/>
    </location>
</feature>
<evidence type="ECO:0000256" key="1">
    <source>
        <dbReference type="ARBA" id="ARBA00004651"/>
    </source>
</evidence>
<evidence type="ECO:0000256" key="4">
    <source>
        <dbReference type="ARBA" id="ARBA00022989"/>
    </source>
</evidence>
<evidence type="ECO:0000256" key="5">
    <source>
        <dbReference type="ARBA" id="ARBA00023136"/>
    </source>
</evidence>
<feature type="transmembrane region" description="Helical" evidence="6">
    <location>
        <begin position="227"/>
        <end position="247"/>
    </location>
</feature>
<organism evidence="7 8">
    <name type="scientific">Candidatus Faecivivens stercoravium</name>
    <dbReference type="NCBI Taxonomy" id="2840803"/>
    <lineage>
        <taxon>Bacteria</taxon>
        <taxon>Bacillati</taxon>
        <taxon>Bacillota</taxon>
        <taxon>Clostridia</taxon>
        <taxon>Eubacteriales</taxon>
        <taxon>Oscillospiraceae</taxon>
        <taxon>Oscillospiraceae incertae sedis</taxon>
        <taxon>Candidatus Faecivivens</taxon>
    </lineage>
</organism>
<dbReference type="InterPro" id="IPR024923">
    <property type="entry name" value="PG_synth_SpoVB"/>
</dbReference>
<dbReference type="GO" id="GO:0005886">
    <property type="term" value="C:plasma membrane"/>
    <property type="evidence" value="ECO:0007669"/>
    <property type="project" value="UniProtKB-SubCell"/>
</dbReference>
<name>A0A9D1DWW8_9FIRM</name>
<feature type="transmembrane region" description="Helical" evidence="6">
    <location>
        <begin position="12"/>
        <end position="31"/>
    </location>
</feature>
<dbReference type="PIRSF" id="PIRSF038958">
    <property type="entry name" value="PG_synth_SpoVB"/>
    <property type="match status" value="1"/>
</dbReference>
<comment type="caution">
    <text evidence="7">The sequence shown here is derived from an EMBL/GenBank/DDBJ whole genome shotgun (WGS) entry which is preliminary data.</text>
</comment>
<reference evidence="7" key="2">
    <citation type="journal article" date="2021" name="PeerJ">
        <title>Extensive microbial diversity within the chicken gut microbiome revealed by metagenomics and culture.</title>
        <authorList>
            <person name="Gilroy R."/>
            <person name="Ravi A."/>
            <person name="Getino M."/>
            <person name="Pursley I."/>
            <person name="Horton D.L."/>
            <person name="Alikhan N.F."/>
            <person name="Baker D."/>
            <person name="Gharbi K."/>
            <person name="Hall N."/>
            <person name="Watson M."/>
            <person name="Adriaenssens E.M."/>
            <person name="Foster-Nyarko E."/>
            <person name="Jarju S."/>
            <person name="Secka A."/>
            <person name="Antonio M."/>
            <person name="Oren A."/>
            <person name="Chaudhuri R.R."/>
            <person name="La Ragione R."/>
            <person name="Hildebrand F."/>
            <person name="Pallen M.J."/>
        </authorList>
    </citation>
    <scope>NUCLEOTIDE SEQUENCE</scope>
    <source>
        <strain evidence="7">CHK189-12415</strain>
    </source>
</reference>
<evidence type="ECO:0000313" key="7">
    <source>
        <dbReference type="EMBL" id="HIR60361.1"/>
    </source>
</evidence>
<reference evidence="7" key="1">
    <citation type="submission" date="2020-10" db="EMBL/GenBank/DDBJ databases">
        <authorList>
            <person name="Gilroy R."/>
        </authorList>
    </citation>
    <scope>NUCLEOTIDE SEQUENCE</scope>
    <source>
        <strain evidence="7">CHK189-12415</strain>
    </source>
</reference>
<protein>
    <submittedName>
        <fullName evidence="7">Polysaccharide biosynthesis protein</fullName>
    </submittedName>
</protein>
<feature type="transmembrane region" description="Helical" evidence="6">
    <location>
        <begin position="354"/>
        <end position="374"/>
    </location>
</feature>
<dbReference type="PANTHER" id="PTHR30250:SF21">
    <property type="entry name" value="LIPID II FLIPPASE MURJ"/>
    <property type="match status" value="1"/>
</dbReference>
<dbReference type="Proteomes" id="UP000824241">
    <property type="component" value="Unassembled WGS sequence"/>
</dbReference>
<dbReference type="InterPro" id="IPR002797">
    <property type="entry name" value="Polysacc_synth"/>
</dbReference>
<keyword evidence="5 6" id="KW-0472">Membrane</keyword>
<dbReference type="PANTHER" id="PTHR30250">
    <property type="entry name" value="PST FAMILY PREDICTED COLANIC ACID TRANSPORTER"/>
    <property type="match status" value="1"/>
</dbReference>
<feature type="transmembrane region" description="Helical" evidence="6">
    <location>
        <begin position="182"/>
        <end position="207"/>
    </location>
</feature>
<dbReference type="EMBL" id="DVHA01000073">
    <property type="protein sequence ID" value="HIR60361.1"/>
    <property type="molecule type" value="Genomic_DNA"/>
</dbReference>
<feature type="transmembrane region" description="Helical" evidence="6">
    <location>
        <begin position="276"/>
        <end position="296"/>
    </location>
</feature>